<feature type="site" description="Transition state stabilizer" evidence="3">
    <location>
        <position position="21"/>
    </location>
</feature>
<comment type="similarity">
    <text evidence="3">Belongs to the IspD/TarI cytidylyltransferase family. IspD subfamily.</text>
</comment>
<dbReference type="RefSeq" id="WP_219480899.1">
    <property type="nucleotide sequence ID" value="NZ_CAUOSU010000003.1"/>
</dbReference>
<dbReference type="InterPro" id="IPR034683">
    <property type="entry name" value="IspD/TarI"/>
</dbReference>
<dbReference type="PANTHER" id="PTHR32125">
    <property type="entry name" value="2-C-METHYL-D-ERYTHRITOL 4-PHOSPHATE CYTIDYLYLTRANSFERASE, CHLOROPLASTIC"/>
    <property type="match status" value="1"/>
</dbReference>
<dbReference type="EC" id="2.7.7.60" evidence="3"/>
<evidence type="ECO:0000313" key="4">
    <source>
        <dbReference type="EMBL" id="MBW4769208.1"/>
    </source>
</evidence>
<keyword evidence="3" id="KW-0414">Isoprene biosynthesis</keyword>
<accession>A0ABS6YCB9</accession>
<comment type="pathway">
    <text evidence="3">Isoprenoid biosynthesis; isopentenyl diphosphate biosynthesis via DXP pathway; isopentenyl diphosphate from 1-deoxy-D-xylulose 5-phosphate: step 2/6.</text>
</comment>
<dbReference type="EMBL" id="JAHXCT010000003">
    <property type="protein sequence ID" value="MBW4769208.1"/>
    <property type="molecule type" value="Genomic_DNA"/>
</dbReference>
<dbReference type="InterPro" id="IPR050088">
    <property type="entry name" value="IspD/TarI_cytidylyltransf_bact"/>
</dbReference>
<feature type="site" description="Transition state stabilizer" evidence="3">
    <location>
        <position position="14"/>
    </location>
</feature>
<dbReference type="GO" id="GO:0050518">
    <property type="term" value="F:2-C-methyl-D-erythritol 4-phosphate cytidylyltransferase activity"/>
    <property type="evidence" value="ECO:0007669"/>
    <property type="project" value="UniProtKB-EC"/>
</dbReference>
<evidence type="ECO:0000256" key="2">
    <source>
        <dbReference type="ARBA" id="ARBA00022695"/>
    </source>
</evidence>
<feature type="site" description="Positions MEP for the nucleophilic attack" evidence="3">
    <location>
        <position position="153"/>
    </location>
</feature>
<dbReference type="NCBIfam" id="NF001186">
    <property type="entry name" value="PRK00155.2-3"/>
    <property type="match status" value="1"/>
</dbReference>
<dbReference type="NCBIfam" id="TIGR00453">
    <property type="entry name" value="ispD"/>
    <property type="match status" value="1"/>
</dbReference>
<evidence type="ECO:0000256" key="1">
    <source>
        <dbReference type="ARBA" id="ARBA00022679"/>
    </source>
</evidence>
<proteinExistence type="inferred from homology"/>
<feature type="site" description="Positions MEP for the nucleophilic attack" evidence="3">
    <location>
        <position position="207"/>
    </location>
</feature>
<sequence length="225" mass="25140">MNYAIIVAGGKGIRMGNDIPKQFMLLCNKPILMHTIERFRAFDAQIKIVVVLPKEQQQYWSNLCSDYHFDIEHTVVDGGSTRFESSLNGLKAIDGGANDYVAIHDGVRPLVSKDTIQRCFDAVLGCKAVIPVVKVVDSLRKTYKDGQEKNVDRSAYSIVQTPQTFSVELLKKAYEQPYNPLFTDDASVVEHLGEKVFSVEGNRENIKITTPFDIIVASAVLNNEL</sequence>
<comment type="catalytic activity">
    <reaction evidence="3">
        <text>2-C-methyl-D-erythritol 4-phosphate + CTP + H(+) = 4-CDP-2-C-methyl-D-erythritol + diphosphate</text>
        <dbReference type="Rhea" id="RHEA:13429"/>
        <dbReference type="ChEBI" id="CHEBI:15378"/>
        <dbReference type="ChEBI" id="CHEBI:33019"/>
        <dbReference type="ChEBI" id="CHEBI:37563"/>
        <dbReference type="ChEBI" id="CHEBI:57823"/>
        <dbReference type="ChEBI" id="CHEBI:58262"/>
        <dbReference type="EC" id="2.7.7.60"/>
    </reaction>
</comment>
<dbReference type="CDD" id="cd02516">
    <property type="entry name" value="CDP-ME_synthetase"/>
    <property type="match status" value="1"/>
</dbReference>
<keyword evidence="1 3" id="KW-0808">Transferase</keyword>
<evidence type="ECO:0000313" key="5">
    <source>
        <dbReference type="Proteomes" id="UP000788426"/>
    </source>
</evidence>
<dbReference type="InterPro" id="IPR001228">
    <property type="entry name" value="IspD"/>
</dbReference>
<name>A0ABS6YCB9_9BACT</name>
<dbReference type="HAMAP" id="MF_00108">
    <property type="entry name" value="IspD"/>
    <property type="match status" value="1"/>
</dbReference>
<comment type="caution">
    <text evidence="4">The sequence shown here is derived from an EMBL/GenBank/DDBJ whole genome shotgun (WGS) entry which is preliminary data.</text>
</comment>
<organism evidence="4 5">
    <name type="scientific">Hoylesella nanceiensis</name>
    <dbReference type="NCBI Taxonomy" id="425941"/>
    <lineage>
        <taxon>Bacteria</taxon>
        <taxon>Pseudomonadati</taxon>
        <taxon>Bacteroidota</taxon>
        <taxon>Bacteroidia</taxon>
        <taxon>Bacteroidales</taxon>
        <taxon>Prevotellaceae</taxon>
        <taxon>Hoylesella</taxon>
    </lineage>
</organism>
<reference evidence="4 5" key="1">
    <citation type="submission" date="2021-07" db="EMBL/GenBank/DDBJ databases">
        <title>Genomic diversity and antimicrobial resistance of Prevotella spp. isolated from chronic lung disease airways.</title>
        <authorList>
            <person name="Webb K.A."/>
            <person name="Olagoke O.S."/>
            <person name="Baird T."/>
            <person name="Neill J."/>
            <person name="Pham A."/>
            <person name="Wells T.J."/>
            <person name="Ramsay K.A."/>
            <person name="Bell S.C."/>
            <person name="Sarovich D.S."/>
            <person name="Price E.P."/>
        </authorList>
    </citation>
    <scope>NUCLEOTIDE SEQUENCE [LARGE SCALE GENOMIC DNA]</scope>
    <source>
        <strain evidence="4 5">SCHI0011.S.12</strain>
    </source>
</reference>
<dbReference type="Proteomes" id="UP000788426">
    <property type="component" value="Unassembled WGS sequence"/>
</dbReference>
<gene>
    <name evidence="3" type="primary">ispD</name>
    <name evidence="4" type="ORF">KZO38_05470</name>
</gene>
<protein>
    <recommendedName>
        <fullName evidence="3">2-C-methyl-D-erythritol 4-phosphate cytidylyltransferase</fullName>
        <ecNumber evidence="3">2.7.7.60</ecNumber>
    </recommendedName>
    <alternativeName>
        <fullName evidence="3">4-diphosphocytidyl-2C-methyl-D-erythritol synthase</fullName>
    </alternativeName>
    <alternativeName>
        <fullName evidence="3">MEP cytidylyltransferase</fullName>
        <shortName evidence="3">MCT</shortName>
    </alternativeName>
</protein>
<keyword evidence="2 3" id="KW-0548">Nucleotidyltransferase</keyword>
<dbReference type="PANTHER" id="PTHR32125:SF4">
    <property type="entry name" value="2-C-METHYL-D-ERYTHRITOL 4-PHOSPHATE CYTIDYLYLTRANSFERASE, CHLOROPLASTIC"/>
    <property type="match status" value="1"/>
</dbReference>
<keyword evidence="5" id="KW-1185">Reference proteome</keyword>
<comment type="function">
    <text evidence="3">Catalyzes the formation of 4-diphosphocytidyl-2-C-methyl-D-erythritol from CTP and 2-C-methyl-D-erythritol 4-phosphate (MEP).</text>
</comment>
<evidence type="ECO:0000256" key="3">
    <source>
        <dbReference type="HAMAP-Rule" id="MF_00108"/>
    </source>
</evidence>
<dbReference type="Pfam" id="PF01128">
    <property type="entry name" value="IspD"/>
    <property type="match status" value="1"/>
</dbReference>